<feature type="transmembrane region" description="Helical" evidence="8">
    <location>
        <begin position="159"/>
        <end position="182"/>
    </location>
</feature>
<sequence>MLLVCLVAALNCATIGYDASMMSSLNILSEFQTQFGINTNLKGLLTAAQNLGSIVAGFFVGHLVDRLGRKGGILISSCIVLVSCVLHSTATTKAQLFVGRILLGVAKSVDIAAVPAYLVELAPPTRRGFVAGLYWACWLLGAIISSAVGYGARSVAGSWSWRLICVCMAGPASSCIICLFFIPESPRWLISRGREREGLDVLARFHGNGDESHPLVVAQYREIRETMAYERENQFESYRAWWKAFIGVKANLYRGFILITLGVFEQTIGSSIITFYLSSVLDLAGITSEKEQFAINVSQNCVAFASALVGICVIDKVGRVPMLVAGTTFCAAVLATTAGLTAQQTGNEDGRRGIIAMVFLFQIGYSSTWTPLSFSYCAEILNFTIRAKGMAFYSVFTSTAGFFNQYVIPIGLAGIGWRFYIVGVVWNIFVATVIFFTYLETKGLTLEQIDQRFNGVPRDELVDITEVFNGTKPISDEEVHSNIADKKDAQLPVEITKV</sequence>
<feature type="transmembrane region" description="Helical" evidence="8">
    <location>
        <begin position="321"/>
        <end position="342"/>
    </location>
</feature>
<comment type="caution">
    <text evidence="11">The sequence shown here is derived from an EMBL/GenBank/DDBJ whole genome shotgun (WGS) entry which is preliminary data.</text>
</comment>
<comment type="subcellular location">
    <subcellularLocation>
        <location evidence="1">Membrane</location>
        <topology evidence="1">Multi-pass membrane protein</topology>
    </subcellularLocation>
</comment>
<feature type="transmembrane region" description="Helical" evidence="8">
    <location>
        <begin position="419"/>
        <end position="439"/>
    </location>
</feature>
<feature type="transmembrane region" description="Helical" evidence="8">
    <location>
        <begin position="96"/>
        <end position="119"/>
    </location>
</feature>
<organism evidence="11 12">
    <name type="scientific">Thelonectria olida</name>
    <dbReference type="NCBI Taxonomy" id="1576542"/>
    <lineage>
        <taxon>Eukaryota</taxon>
        <taxon>Fungi</taxon>
        <taxon>Dikarya</taxon>
        <taxon>Ascomycota</taxon>
        <taxon>Pezizomycotina</taxon>
        <taxon>Sordariomycetes</taxon>
        <taxon>Hypocreomycetidae</taxon>
        <taxon>Hypocreales</taxon>
        <taxon>Nectriaceae</taxon>
        <taxon>Thelonectria</taxon>
    </lineage>
</organism>
<dbReference type="InterPro" id="IPR036259">
    <property type="entry name" value="MFS_trans_sf"/>
</dbReference>
<gene>
    <name evidence="11" type="ORF">B0T10DRAFT_406901</name>
</gene>
<evidence type="ECO:0000256" key="3">
    <source>
        <dbReference type="ARBA" id="ARBA00022448"/>
    </source>
</evidence>
<dbReference type="NCBIfam" id="TIGR00879">
    <property type="entry name" value="SP"/>
    <property type="match status" value="1"/>
</dbReference>
<keyword evidence="3 7" id="KW-0813">Transport</keyword>
<dbReference type="PROSITE" id="PS50850">
    <property type="entry name" value="MFS"/>
    <property type="match status" value="1"/>
</dbReference>
<dbReference type="OrthoDB" id="4540492at2759"/>
<dbReference type="AlphaFoldDB" id="A0A9P8W0A2"/>
<feature type="transmembrane region" description="Helical" evidence="8">
    <location>
        <begin position="297"/>
        <end position="314"/>
    </location>
</feature>
<protein>
    <submittedName>
        <fullName evidence="11">General substrate transporter</fullName>
    </submittedName>
</protein>
<evidence type="ECO:0000256" key="9">
    <source>
        <dbReference type="SAM" id="SignalP"/>
    </source>
</evidence>
<dbReference type="Proteomes" id="UP000777438">
    <property type="component" value="Unassembled WGS sequence"/>
</dbReference>
<dbReference type="Gene3D" id="1.20.1250.20">
    <property type="entry name" value="MFS general substrate transporter like domains"/>
    <property type="match status" value="1"/>
</dbReference>
<feature type="domain" description="Major facilitator superfamily (MFS) profile" evidence="10">
    <location>
        <begin position="4"/>
        <end position="442"/>
    </location>
</feature>
<feature type="transmembrane region" description="Helical" evidence="8">
    <location>
        <begin position="131"/>
        <end position="153"/>
    </location>
</feature>
<feature type="transmembrane region" description="Helical" evidence="8">
    <location>
        <begin position="390"/>
        <end position="413"/>
    </location>
</feature>
<evidence type="ECO:0000256" key="8">
    <source>
        <dbReference type="SAM" id="Phobius"/>
    </source>
</evidence>
<feature type="chain" id="PRO_5040444612" evidence="9">
    <location>
        <begin position="17"/>
        <end position="498"/>
    </location>
</feature>
<keyword evidence="4 8" id="KW-0812">Transmembrane</keyword>
<dbReference type="GO" id="GO:0016020">
    <property type="term" value="C:membrane"/>
    <property type="evidence" value="ECO:0007669"/>
    <property type="project" value="UniProtKB-SubCell"/>
</dbReference>
<evidence type="ECO:0000259" key="10">
    <source>
        <dbReference type="PROSITE" id="PS50850"/>
    </source>
</evidence>
<proteinExistence type="inferred from homology"/>
<keyword evidence="12" id="KW-1185">Reference proteome</keyword>
<feature type="transmembrane region" description="Helical" evidence="8">
    <location>
        <begin position="256"/>
        <end position="277"/>
    </location>
</feature>
<evidence type="ECO:0000256" key="7">
    <source>
        <dbReference type="RuleBase" id="RU003346"/>
    </source>
</evidence>
<dbReference type="SUPFAM" id="SSF103473">
    <property type="entry name" value="MFS general substrate transporter"/>
    <property type="match status" value="1"/>
</dbReference>
<reference evidence="11 12" key="1">
    <citation type="journal article" date="2021" name="Nat. Commun.">
        <title>Genetic determinants of endophytism in the Arabidopsis root mycobiome.</title>
        <authorList>
            <person name="Mesny F."/>
            <person name="Miyauchi S."/>
            <person name="Thiergart T."/>
            <person name="Pickel B."/>
            <person name="Atanasova L."/>
            <person name="Karlsson M."/>
            <person name="Huettel B."/>
            <person name="Barry K.W."/>
            <person name="Haridas S."/>
            <person name="Chen C."/>
            <person name="Bauer D."/>
            <person name="Andreopoulos W."/>
            <person name="Pangilinan J."/>
            <person name="LaButti K."/>
            <person name="Riley R."/>
            <person name="Lipzen A."/>
            <person name="Clum A."/>
            <person name="Drula E."/>
            <person name="Henrissat B."/>
            <person name="Kohler A."/>
            <person name="Grigoriev I.V."/>
            <person name="Martin F.M."/>
            <person name="Hacquard S."/>
        </authorList>
    </citation>
    <scope>NUCLEOTIDE SEQUENCE [LARGE SCALE GENOMIC DNA]</scope>
    <source>
        <strain evidence="11 12">MPI-CAGE-CH-0241</strain>
    </source>
</reference>
<dbReference type="InterPro" id="IPR050360">
    <property type="entry name" value="MFS_Sugar_Transporters"/>
</dbReference>
<dbReference type="InterPro" id="IPR020846">
    <property type="entry name" value="MFS_dom"/>
</dbReference>
<keyword evidence="5 8" id="KW-1133">Transmembrane helix</keyword>
<feature type="transmembrane region" description="Helical" evidence="8">
    <location>
        <begin position="71"/>
        <end position="90"/>
    </location>
</feature>
<evidence type="ECO:0000256" key="2">
    <source>
        <dbReference type="ARBA" id="ARBA00010992"/>
    </source>
</evidence>
<keyword evidence="6 8" id="KW-0472">Membrane</keyword>
<feature type="transmembrane region" description="Helical" evidence="8">
    <location>
        <begin position="354"/>
        <end position="378"/>
    </location>
</feature>
<dbReference type="GO" id="GO:0005351">
    <property type="term" value="F:carbohydrate:proton symporter activity"/>
    <property type="evidence" value="ECO:0007669"/>
    <property type="project" value="TreeGrafter"/>
</dbReference>
<name>A0A9P8W0A2_9HYPO</name>
<accession>A0A9P8W0A2</accession>
<evidence type="ECO:0000313" key="12">
    <source>
        <dbReference type="Proteomes" id="UP000777438"/>
    </source>
</evidence>
<dbReference type="PANTHER" id="PTHR48022:SF31">
    <property type="entry name" value="HEXOSE TRANSPORTER"/>
    <property type="match status" value="1"/>
</dbReference>
<feature type="transmembrane region" description="Helical" evidence="8">
    <location>
        <begin position="44"/>
        <end position="64"/>
    </location>
</feature>
<dbReference type="InterPro" id="IPR005828">
    <property type="entry name" value="MFS_sugar_transport-like"/>
</dbReference>
<dbReference type="FunFam" id="1.20.1250.20:FF:000134">
    <property type="entry name" value="MFS sugar transporter protein"/>
    <property type="match status" value="1"/>
</dbReference>
<evidence type="ECO:0000256" key="6">
    <source>
        <dbReference type="ARBA" id="ARBA00023136"/>
    </source>
</evidence>
<dbReference type="InterPro" id="IPR003663">
    <property type="entry name" value="Sugar/inositol_transpt"/>
</dbReference>
<comment type="similarity">
    <text evidence="2 7">Belongs to the major facilitator superfamily. Sugar transporter (TC 2.A.1.1) family.</text>
</comment>
<keyword evidence="9" id="KW-0732">Signal</keyword>
<evidence type="ECO:0000256" key="1">
    <source>
        <dbReference type="ARBA" id="ARBA00004141"/>
    </source>
</evidence>
<evidence type="ECO:0000256" key="4">
    <source>
        <dbReference type="ARBA" id="ARBA00022692"/>
    </source>
</evidence>
<feature type="signal peptide" evidence="9">
    <location>
        <begin position="1"/>
        <end position="16"/>
    </location>
</feature>
<dbReference type="EMBL" id="JAGPYM010000015">
    <property type="protein sequence ID" value="KAH6886862.1"/>
    <property type="molecule type" value="Genomic_DNA"/>
</dbReference>
<dbReference type="Pfam" id="PF00083">
    <property type="entry name" value="Sugar_tr"/>
    <property type="match status" value="1"/>
</dbReference>
<evidence type="ECO:0000256" key="5">
    <source>
        <dbReference type="ARBA" id="ARBA00022989"/>
    </source>
</evidence>
<dbReference type="PANTHER" id="PTHR48022">
    <property type="entry name" value="PLASTIDIC GLUCOSE TRANSPORTER 4"/>
    <property type="match status" value="1"/>
</dbReference>
<evidence type="ECO:0000313" key="11">
    <source>
        <dbReference type="EMBL" id="KAH6886862.1"/>
    </source>
</evidence>